<dbReference type="PANTHER" id="PTHR10272">
    <property type="entry name" value="PLATELET-ACTIVATING FACTOR ACETYLHYDROLASE"/>
    <property type="match status" value="1"/>
</dbReference>
<gene>
    <name evidence="5" type="ORF">TrRE_jg9143</name>
</gene>
<proteinExistence type="predicted"/>
<dbReference type="GO" id="GO:0003847">
    <property type="term" value="F:1-alkyl-2-acetylglycerophosphocholine esterase activity"/>
    <property type="evidence" value="ECO:0007669"/>
    <property type="project" value="UniProtKB-EC"/>
</dbReference>
<dbReference type="AlphaFoldDB" id="A0A9W7FH34"/>
<evidence type="ECO:0000256" key="3">
    <source>
        <dbReference type="ARBA" id="ARBA00022963"/>
    </source>
</evidence>
<keyword evidence="2" id="KW-0378">Hydrolase</keyword>
<evidence type="ECO:0000256" key="4">
    <source>
        <dbReference type="ARBA" id="ARBA00023098"/>
    </source>
</evidence>
<evidence type="ECO:0000313" key="5">
    <source>
        <dbReference type="EMBL" id="GMI11970.1"/>
    </source>
</evidence>
<dbReference type="EMBL" id="BRXZ01000454">
    <property type="protein sequence ID" value="GMI11970.1"/>
    <property type="molecule type" value="Genomic_DNA"/>
</dbReference>
<comment type="caution">
    <text evidence="5">The sequence shown here is derived from an EMBL/GenBank/DDBJ whole genome shotgun (WGS) entry which is preliminary data.</text>
</comment>
<dbReference type="SUPFAM" id="SSF53474">
    <property type="entry name" value="alpha/beta-Hydrolases"/>
    <property type="match status" value="1"/>
</dbReference>
<dbReference type="Gene3D" id="3.40.50.1820">
    <property type="entry name" value="alpha/beta hydrolase"/>
    <property type="match status" value="1"/>
</dbReference>
<dbReference type="EC" id="3.1.1.47" evidence="1"/>
<evidence type="ECO:0000256" key="2">
    <source>
        <dbReference type="ARBA" id="ARBA00022801"/>
    </source>
</evidence>
<sequence length="383" mass="43380">MILFSWWFPWLKADRDLMTPICGNTTGRVGSVVLRNSVGAPTRVFFPAVPESTKGKKQTPMLRQGICMFLRGYMIMALSQSMPNWMVTSLFWIIIPFVFTNPIAYAKLPRCFNDAEVKKGEKYPLLVFSHGLSGTGCEHGLMGVTLALRGYVVAFPHHSDLSSSLCECIDPKTKKMKMSLYKHPNFHDYDPNLRQSQAEWRAREINEARSMLLKHPELGQVLDADNVVVGGFSFGGSAAGLVAVQNEDRYRAAVFVDGWWKVNFPQYGIEIDLPKQLHVETMSLPVIIFSSTEMYNILNIREKQEVVKDHCPNKEAHLMDGSRHGNFIDATYWIPSFLSRFVNLSGKLIHPHKFYAKYVRLVADFMDKHSRVGVGDARGEKAV</sequence>
<dbReference type="InterPro" id="IPR029058">
    <property type="entry name" value="AB_hydrolase_fold"/>
</dbReference>
<dbReference type="PANTHER" id="PTHR10272:SF0">
    <property type="entry name" value="PLATELET-ACTIVATING FACTOR ACETYLHYDROLASE"/>
    <property type="match status" value="1"/>
</dbReference>
<keyword evidence="4" id="KW-0443">Lipid metabolism</keyword>
<dbReference type="Proteomes" id="UP001165082">
    <property type="component" value="Unassembled WGS sequence"/>
</dbReference>
<keyword evidence="6" id="KW-1185">Reference proteome</keyword>
<accession>A0A9W7FH34</accession>
<evidence type="ECO:0000256" key="1">
    <source>
        <dbReference type="ARBA" id="ARBA00013201"/>
    </source>
</evidence>
<dbReference type="OrthoDB" id="2363873at2759"/>
<reference evidence="5" key="1">
    <citation type="submission" date="2022-07" db="EMBL/GenBank/DDBJ databases">
        <title>Genome analysis of Parmales, a sister group of diatoms, reveals the evolutionary specialization of diatoms from phago-mixotrophs to photoautotrophs.</title>
        <authorList>
            <person name="Ban H."/>
            <person name="Sato S."/>
            <person name="Yoshikawa S."/>
            <person name="Kazumasa Y."/>
            <person name="Nakamura Y."/>
            <person name="Ichinomiya M."/>
            <person name="Saitoh K."/>
            <person name="Sato N."/>
            <person name="Blanc-Mathieu R."/>
            <person name="Endo H."/>
            <person name="Kuwata A."/>
            <person name="Ogata H."/>
        </authorList>
    </citation>
    <scope>NUCLEOTIDE SEQUENCE</scope>
</reference>
<keyword evidence="3" id="KW-0442">Lipid degradation</keyword>
<organism evidence="5 6">
    <name type="scientific">Triparma retinervis</name>
    <dbReference type="NCBI Taxonomy" id="2557542"/>
    <lineage>
        <taxon>Eukaryota</taxon>
        <taxon>Sar</taxon>
        <taxon>Stramenopiles</taxon>
        <taxon>Ochrophyta</taxon>
        <taxon>Bolidophyceae</taxon>
        <taxon>Parmales</taxon>
        <taxon>Triparmaceae</taxon>
        <taxon>Triparma</taxon>
    </lineage>
</organism>
<dbReference type="Pfam" id="PF03403">
    <property type="entry name" value="PAF-AH_p_II"/>
    <property type="match status" value="2"/>
</dbReference>
<name>A0A9W7FH34_9STRA</name>
<protein>
    <recommendedName>
        <fullName evidence="1">1-alkyl-2-acetylglycerophosphocholine esterase</fullName>
        <ecNumber evidence="1">3.1.1.47</ecNumber>
    </recommendedName>
</protein>
<dbReference type="GO" id="GO:0016042">
    <property type="term" value="P:lipid catabolic process"/>
    <property type="evidence" value="ECO:0007669"/>
    <property type="project" value="UniProtKB-KW"/>
</dbReference>
<evidence type="ECO:0000313" key="6">
    <source>
        <dbReference type="Proteomes" id="UP001165082"/>
    </source>
</evidence>